<proteinExistence type="predicted"/>
<evidence type="ECO:0000313" key="1">
    <source>
        <dbReference type="EMBL" id="OOP56043.1"/>
    </source>
</evidence>
<organism evidence="1 2">
    <name type="scientific">Candidatus Brocadia carolinensis</name>
    <dbReference type="NCBI Taxonomy" id="1004156"/>
    <lineage>
        <taxon>Bacteria</taxon>
        <taxon>Pseudomonadati</taxon>
        <taxon>Planctomycetota</taxon>
        <taxon>Candidatus Brocadiia</taxon>
        <taxon>Candidatus Brocadiales</taxon>
        <taxon>Candidatus Brocadiaceae</taxon>
        <taxon>Candidatus Brocadia</taxon>
    </lineage>
</organism>
<feature type="non-terminal residue" evidence="1">
    <location>
        <position position="1"/>
    </location>
</feature>
<dbReference type="EMBL" id="AYTS01000105">
    <property type="protein sequence ID" value="OOP56043.1"/>
    <property type="molecule type" value="Genomic_DNA"/>
</dbReference>
<name>A0A1V4ASD0_9BACT</name>
<sequence length="91" mass="10329">GETRSWNTIKQILQTHQVVTVVLPDADGIHVHHVRVATEVEATQGEIYKKLGVDPQAIKRKRITFKKNSFVVRKIFEDPCMPATYALKCVT</sequence>
<dbReference type="AlphaFoldDB" id="A0A1V4ASD0"/>
<accession>A0A1V4ASD0</accession>
<evidence type="ECO:0000313" key="2">
    <source>
        <dbReference type="Proteomes" id="UP000189681"/>
    </source>
</evidence>
<reference evidence="1 2" key="1">
    <citation type="journal article" date="2017" name="Water Res.">
        <title>Discovery and metagenomic analysis of an anammox bacterial enrichment related to Candidatus "Brocadia caroliniensis" in a full-scale glycerol-fed nitritation-denitritation separate centrate treatment process.</title>
        <authorList>
            <person name="Park H."/>
            <person name="Brotto A.C."/>
            <person name="van Loosdrecht M.C."/>
            <person name="Chandran K."/>
        </authorList>
    </citation>
    <scope>NUCLEOTIDE SEQUENCE [LARGE SCALE GENOMIC DNA]</scope>
    <source>
        <strain evidence="1">26THWARD</strain>
    </source>
</reference>
<protein>
    <submittedName>
        <fullName evidence="1">Uncharacterized protein</fullName>
    </submittedName>
</protein>
<comment type="caution">
    <text evidence="1">The sequence shown here is derived from an EMBL/GenBank/DDBJ whole genome shotgun (WGS) entry which is preliminary data.</text>
</comment>
<dbReference type="Proteomes" id="UP000189681">
    <property type="component" value="Unassembled WGS sequence"/>
</dbReference>
<gene>
    <name evidence="1" type="ORF">AYP45_11415</name>
</gene>